<dbReference type="EMBL" id="CADCWH010000269">
    <property type="protein sequence ID" value="CAA9561419.1"/>
    <property type="molecule type" value="Genomic_DNA"/>
</dbReference>
<comment type="similarity">
    <text evidence="8">Belongs to the binding-protein-dependent transport system permease family. LivHM subfamily.</text>
</comment>
<evidence type="ECO:0000256" key="2">
    <source>
        <dbReference type="ARBA" id="ARBA00022448"/>
    </source>
</evidence>
<accession>A0A6J4V0H0</accession>
<feature type="transmembrane region" description="Helical" evidence="9">
    <location>
        <begin position="223"/>
        <end position="247"/>
    </location>
</feature>
<feature type="transmembrane region" description="Helical" evidence="9">
    <location>
        <begin position="95"/>
        <end position="115"/>
    </location>
</feature>
<feature type="transmembrane region" description="Helical" evidence="9">
    <location>
        <begin position="6"/>
        <end position="24"/>
    </location>
</feature>
<feature type="transmembrane region" description="Helical" evidence="9">
    <location>
        <begin position="62"/>
        <end position="83"/>
    </location>
</feature>
<protein>
    <submittedName>
        <fullName evidence="10">Urea ABC transporter, permease protein UrtB</fullName>
    </submittedName>
</protein>
<evidence type="ECO:0000256" key="7">
    <source>
        <dbReference type="ARBA" id="ARBA00023136"/>
    </source>
</evidence>
<dbReference type="InterPro" id="IPR052157">
    <property type="entry name" value="BCAA_transport_permease"/>
</dbReference>
<evidence type="ECO:0000256" key="1">
    <source>
        <dbReference type="ARBA" id="ARBA00004651"/>
    </source>
</evidence>
<keyword evidence="3" id="KW-1003">Cell membrane</keyword>
<evidence type="ECO:0000256" key="4">
    <source>
        <dbReference type="ARBA" id="ARBA00022692"/>
    </source>
</evidence>
<evidence type="ECO:0000256" key="3">
    <source>
        <dbReference type="ARBA" id="ARBA00022475"/>
    </source>
</evidence>
<dbReference type="GO" id="GO:0022857">
    <property type="term" value="F:transmembrane transporter activity"/>
    <property type="evidence" value="ECO:0007669"/>
    <property type="project" value="InterPro"/>
</dbReference>
<feature type="transmembrane region" description="Helical" evidence="9">
    <location>
        <begin position="259"/>
        <end position="282"/>
    </location>
</feature>
<feature type="transmembrane region" description="Helical" evidence="9">
    <location>
        <begin position="190"/>
        <end position="211"/>
    </location>
</feature>
<evidence type="ECO:0000256" key="5">
    <source>
        <dbReference type="ARBA" id="ARBA00022970"/>
    </source>
</evidence>
<organism evidence="10">
    <name type="scientific">uncultured Thermomicrobiales bacterium</name>
    <dbReference type="NCBI Taxonomy" id="1645740"/>
    <lineage>
        <taxon>Bacteria</taxon>
        <taxon>Pseudomonadati</taxon>
        <taxon>Thermomicrobiota</taxon>
        <taxon>Thermomicrobia</taxon>
        <taxon>Thermomicrobiales</taxon>
        <taxon>environmental samples</taxon>
    </lineage>
</organism>
<evidence type="ECO:0000256" key="6">
    <source>
        <dbReference type="ARBA" id="ARBA00022989"/>
    </source>
</evidence>
<dbReference type="Gene3D" id="1.10.3470.10">
    <property type="entry name" value="ABC transporter involved in vitamin B12 uptake, BtuC"/>
    <property type="match status" value="1"/>
</dbReference>
<evidence type="ECO:0000256" key="9">
    <source>
        <dbReference type="SAM" id="Phobius"/>
    </source>
</evidence>
<keyword evidence="2" id="KW-0813">Transport</keyword>
<dbReference type="PANTHER" id="PTHR11795:SF445">
    <property type="entry name" value="AMINO ACID ABC TRANSPORTER PERMEASE PROTEIN"/>
    <property type="match status" value="1"/>
</dbReference>
<dbReference type="GO" id="GO:0006865">
    <property type="term" value="P:amino acid transport"/>
    <property type="evidence" value="ECO:0007669"/>
    <property type="project" value="UniProtKB-KW"/>
</dbReference>
<dbReference type="CDD" id="cd06582">
    <property type="entry name" value="TM_PBP1_LivH_like"/>
    <property type="match status" value="1"/>
</dbReference>
<dbReference type="GO" id="GO:0005886">
    <property type="term" value="C:plasma membrane"/>
    <property type="evidence" value="ECO:0007669"/>
    <property type="project" value="UniProtKB-SubCell"/>
</dbReference>
<proteinExistence type="inferred from homology"/>
<keyword evidence="4 9" id="KW-0812">Transmembrane</keyword>
<dbReference type="InterPro" id="IPR001851">
    <property type="entry name" value="ABC_transp_permease"/>
</dbReference>
<feature type="transmembrane region" description="Helical" evidence="9">
    <location>
        <begin position="135"/>
        <end position="156"/>
    </location>
</feature>
<name>A0A6J4V0H0_9BACT</name>
<keyword evidence="5" id="KW-0029">Amino-acid transport</keyword>
<comment type="subcellular location">
    <subcellularLocation>
        <location evidence="1">Cell membrane</location>
        <topology evidence="1">Multi-pass membrane protein</topology>
    </subcellularLocation>
</comment>
<reference evidence="10" key="1">
    <citation type="submission" date="2020-02" db="EMBL/GenBank/DDBJ databases">
        <authorList>
            <person name="Meier V. D."/>
        </authorList>
    </citation>
    <scope>NUCLEOTIDE SEQUENCE</scope>
    <source>
        <strain evidence="10">AVDCRST_MAG70</strain>
    </source>
</reference>
<gene>
    <name evidence="10" type="ORF">AVDCRST_MAG70-1699</name>
</gene>
<keyword evidence="6 9" id="KW-1133">Transmembrane helix</keyword>
<evidence type="ECO:0000313" key="10">
    <source>
        <dbReference type="EMBL" id="CAA9561419.1"/>
    </source>
</evidence>
<sequence>MDIIQVVVSGLLLGGVYAVFAAGLNTIFGVMRIINLAHGELMMLGAYVTFALYDGWGVNPLVTLPISAVLLFGLGLLFQQFLIERVVGQPLLSSLLLTFGLSTLLQGIALNRFTANFRSVPFLSGSWGVGDLSLSRSRLLAFAVALAVTGLVYLFLQRSRFGKAIRATSQQPDVAEVCGVDVRQVRLMTFALGAALAAIAGSLVAMIFSIYPEMGRMFIGKAFAIIVLGGLGSFGGAFAGALVLGVGETLAAYWTDTQIAQGVSYAALVLVLLIRPSGFFGVKE</sequence>
<dbReference type="PANTHER" id="PTHR11795">
    <property type="entry name" value="BRANCHED-CHAIN AMINO ACID TRANSPORT SYSTEM PERMEASE PROTEIN LIVH"/>
    <property type="match status" value="1"/>
</dbReference>
<keyword evidence="7 9" id="KW-0472">Membrane</keyword>
<dbReference type="Pfam" id="PF02653">
    <property type="entry name" value="BPD_transp_2"/>
    <property type="match status" value="1"/>
</dbReference>
<evidence type="ECO:0000256" key="8">
    <source>
        <dbReference type="ARBA" id="ARBA00037998"/>
    </source>
</evidence>
<dbReference type="AlphaFoldDB" id="A0A6J4V0H0"/>
<dbReference type="InterPro" id="IPR037294">
    <property type="entry name" value="ABC_BtuC-like"/>
</dbReference>